<gene>
    <name evidence="2" type="ORF">PHYEVI_LOCUS5164</name>
</gene>
<evidence type="ECO:0000256" key="1">
    <source>
        <dbReference type="SAM" id="MobiDB-lite"/>
    </source>
</evidence>
<dbReference type="PANTHER" id="PTHR21580">
    <property type="entry name" value="SHIPPO-1-RELATED"/>
    <property type="match status" value="1"/>
</dbReference>
<protein>
    <recommendedName>
        <fullName evidence="4">Outer dense fiber protein 3-like protein 2</fullName>
    </recommendedName>
</protein>
<dbReference type="Pfam" id="PF07004">
    <property type="entry name" value="SHIPPO-rpt"/>
    <property type="match status" value="3"/>
</dbReference>
<keyword evidence="3" id="KW-1185">Reference proteome</keyword>
<name>A0A9N9TII1_PHYSR</name>
<evidence type="ECO:0000313" key="3">
    <source>
        <dbReference type="Proteomes" id="UP001153712"/>
    </source>
</evidence>
<dbReference type="InterPro" id="IPR010736">
    <property type="entry name" value="SHIPPO-rpt"/>
</dbReference>
<feature type="region of interest" description="Disordered" evidence="1">
    <location>
        <begin position="226"/>
        <end position="245"/>
    </location>
</feature>
<accession>A0A9N9TII1</accession>
<sequence>MPRRHAGPGPAKYLLPPAIGFPGHDFTKKRNPCYSMGLRLKTGTRPIGPGPAYGTMNMTRRGIYSCPAYSMQLKTKELTKFRTPGAGTYATEQIPPMMHTRPPEYSLRFRHNPPKPTITPGPGKYAAPTCIGPKVPDKMSKAAYSMSFKHYLRDLERSPGPANYPLVDVRLFKLRSPDYSCPTKVFPPLPKSVSPGPKYFPTLPEVPGYFIGLRTDNDPYITAEDEIPCMQRKPLPKSPDAEKLG</sequence>
<dbReference type="OrthoDB" id="429991at2759"/>
<dbReference type="Proteomes" id="UP001153712">
    <property type="component" value="Chromosome 2"/>
</dbReference>
<dbReference type="InterPro" id="IPR051291">
    <property type="entry name" value="CIMAP"/>
</dbReference>
<dbReference type="GO" id="GO:0005856">
    <property type="term" value="C:cytoskeleton"/>
    <property type="evidence" value="ECO:0007669"/>
    <property type="project" value="TreeGrafter"/>
</dbReference>
<evidence type="ECO:0008006" key="4">
    <source>
        <dbReference type="Google" id="ProtNLM"/>
    </source>
</evidence>
<proteinExistence type="predicted"/>
<organism evidence="2 3">
    <name type="scientific">Phyllotreta striolata</name>
    <name type="common">Striped flea beetle</name>
    <name type="synonym">Crioceris striolata</name>
    <dbReference type="NCBI Taxonomy" id="444603"/>
    <lineage>
        <taxon>Eukaryota</taxon>
        <taxon>Metazoa</taxon>
        <taxon>Ecdysozoa</taxon>
        <taxon>Arthropoda</taxon>
        <taxon>Hexapoda</taxon>
        <taxon>Insecta</taxon>
        <taxon>Pterygota</taxon>
        <taxon>Neoptera</taxon>
        <taxon>Endopterygota</taxon>
        <taxon>Coleoptera</taxon>
        <taxon>Polyphaga</taxon>
        <taxon>Cucujiformia</taxon>
        <taxon>Chrysomeloidea</taxon>
        <taxon>Chrysomelidae</taxon>
        <taxon>Galerucinae</taxon>
        <taxon>Alticini</taxon>
        <taxon>Phyllotreta</taxon>
    </lineage>
</organism>
<dbReference type="PANTHER" id="PTHR21580:SF28">
    <property type="entry name" value="BOREALIN N-TERMINAL DOMAIN-CONTAINING PROTEIN-RELATED"/>
    <property type="match status" value="1"/>
</dbReference>
<reference evidence="2" key="1">
    <citation type="submission" date="2022-01" db="EMBL/GenBank/DDBJ databases">
        <authorList>
            <person name="King R."/>
        </authorList>
    </citation>
    <scope>NUCLEOTIDE SEQUENCE</scope>
</reference>
<evidence type="ECO:0000313" key="2">
    <source>
        <dbReference type="EMBL" id="CAG9858776.1"/>
    </source>
</evidence>
<dbReference type="AlphaFoldDB" id="A0A9N9TII1"/>
<dbReference type="EMBL" id="OU900095">
    <property type="protein sequence ID" value="CAG9858776.1"/>
    <property type="molecule type" value="Genomic_DNA"/>
</dbReference>